<evidence type="ECO:0000256" key="1">
    <source>
        <dbReference type="SAM" id="MobiDB-lite"/>
    </source>
</evidence>
<dbReference type="InParanoid" id="A0A0G4GD00"/>
<feature type="compositionally biased region" description="Pro residues" evidence="1">
    <location>
        <begin position="1384"/>
        <end position="1402"/>
    </location>
</feature>
<gene>
    <name evidence="2" type="ORF">Vbra_17417</name>
</gene>
<proteinExistence type="predicted"/>
<dbReference type="STRING" id="1169540.A0A0G4GD00"/>
<organism evidence="2 3">
    <name type="scientific">Vitrella brassicaformis (strain CCMP3155)</name>
    <dbReference type="NCBI Taxonomy" id="1169540"/>
    <lineage>
        <taxon>Eukaryota</taxon>
        <taxon>Sar</taxon>
        <taxon>Alveolata</taxon>
        <taxon>Colpodellida</taxon>
        <taxon>Vitrellaceae</taxon>
        <taxon>Vitrella</taxon>
    </lineage>
</organism>
<feature type="region of interest" description="Disordered" evidence="1">
    <location>
        <begin position="876"/>
        <end position="928"/>
    </location>
</feature>
<dbReference type="PANTHER" id="PTHR24216">
    <property type="entry name" value="PAXILLIN-RELATED"/>
    <property type="match status" value="1"/>
</dbReference>
<dbReference type="OrthoDB" id="426596at2759"/>
<feature type="compositionally biased region" description="Basic and acidic residues" evidence="1">
    <location>
        <begin position="1747"/>
        <end position="1772"/>
    </location>
</feature>
<feature type="compositionally biased region" description="Basic and acidic residues" evidence="1">
    <location>
        <begin position="1609"/>
        <end position="1622"/>
    </location>
</feature>
<feature type="compositionally biased region" description="Pro residues" evidence="1">
    <location>
        <begin position="1456"/>
        <end position="1465"/>
    </location>
</feature>
<feature type="compositionally biased region" description="Basic and acidic residues" evidence="1">
    <location>
        <begin position="912"/>
        <end position="928"/>
    </location>
</feature>
<name>A0A0G4GD00_VITBC</name>
<feature type="compositionally biased region" description="Pro residues" evidence="1">
    <location>
        <begin position="1832"/>
        <end position="1862"/>
    </location>
</feature>
<feature type="region of interest" description="Disordered" evidence="1">
    <location>
        <begin position="1359"/>
        <end position="1656"/>
    </location>
</feature>
<accession>A0A0G4GD00</accession>
<feature type="compositionally biased region" description="Basic and acidic residues" evidence="1">
    <location>
        <begin position="1241"/>
        <end position="1254"/>
    </location>
</feature>
<feature type="region of interest" description="Disordered" evidence="1">
    <location>
        <begin position="991"/>
        <end position="1270"/>
    </location>
</feature>
<feature type="compositionally biased region" description="Pro residues" evidence="1">
    <location>
        <begin position="1088"/>
        <end position="1097"/>
    </location>
</feature>
<feature type="region of interest" description="Disordered" evidence="1">
    <location>
        <begin position="198"/>
        <end position="221"/>
    </location>
</feature>
<dbReference type="VEuPathDB" id="CryptoDB:Vbra_17417"/>
<keyword evidence="3" id="KW-1185">Reference proteome</keyword>
<sequence>MHTSMDEVGAALEREGLLPLEVILWILAEFKDKKGYDTPDEEAAVAFWLSCLQFRPPPSFAAATATSAPQPPPQAMITDAPASVSSLDLSRCVTLLGRQTKAPHRADRIAQLCEVISRSLEGRVLPSPVDVMAAVMSVNTALHKERWESADIDLAWREVLREQGGAGGGGDVTPLLESSMGRFFQMRREMAAKLDLTALSAPPSPPKVAERPAQEDTAPTDESRALLRLLGDPPPPSMSLTHKEGELLISPTDFIGRIVELFWLCRGDPGFTTTPDLALLTQSVMDPCIRPPPLPPFPEGFGGKGRGGLELSVDVLVGFWERSSGRVKEKLQLTAAPKKVEDILKQWKKGEYFGSTVCHYFQERMGYSCRDPQLLAQFAGAIPPPLKIKFAVNGYTHKQLVSLCLGWCEAQERLNEQQKDMKQYEVAKARTAEERLALQVLPKVPPKPTLDELAKPHIRPRPEYYLRRLASQCPFDAVVQKMIHTDLTLARPPFRGIEPRDYDCHNLFEEERRRDRMTRGKRTKDPMPADERSQLIERWKQKDRARTHRTFEAYEEAVKARRALDRTILRYVQRYDMATKASIMEPDKKRTAPRVYLDQCFADLCEKHDAKIVYARFYPDFSGPPGRRSGPPQRIKAPRSFVHFFFDLMKRRVQSGGRRLIWRHAIPAFMLPAGRTPYTHNANIKALQRLRDNPSILPPYTTHRDPAAIRPTIKVDPRGTLQLDVPPNGLDDGETRREGLGRALFGGSHLEVWERADTGGLRNELFGKEEDRRECCFVPKAAGRQPLKNIRLMRGLRYEWLEGKLDVRNIEEFVRDTNENFDSTKYPQYRNKYRWGIVLRCQALFYMGYLAQSRQRLKTHFNIEQINQHFDSLIAGKKRTPTSPPRPAPASAPDTAATAPPAPAGDETAQMEGERDRTLEELRDKSHAVVSRRDETFDHAGSVALLRRVYDLNKMINKVYRERHSRLRDLQSLQRTHCPIAIDRFPFKTQFRPKELQRKAAKMPIVISKPGKRPHPPPPPPPTELPPPPPPPAVKPQKRAADQRKKQSAQQTPEETTKPAMPSPLPAVSGPKPSALPPISKKRSTLPPLAPPRPASAPPVARKEEKQPKGGKRGPSPGKEQQRARSASPPCRGKRKGGKKENPWLKHAGKAAAPPPMEGGEPPSASAPAPEPKANVTETRAELKKKRPKTMIKAAPKSAEPKKAAKRPRSRSPAPAPSPPPSAQVKPQTRVRPATAMPRTKQRESMREPRREEQPAAPPPQPKKKEYPPPRRVIIRPAEKDRCPPNSSYAHYAHELRFPGRDETFDHAGSVALLRRVYDLNKMINKVYRERHSRLRDLQSLQRTHCPIAIDRFPFKTQFRPKELQRKAAKMPIVISKPGKRPHPPPPPPPTELPPPPPPPAVKPQKRAADQRKKQSAQQTPEETTKPAMPSPLPAVSGPKPSALPPISKKRSTLPPLAPPRPASAPPVARKEEKQPKGGKRGPSPGKEQQRARSASPPCRGKRKGGKKENPWLKHAGKAAAPPPMEGGEPPSASAPAPEPKANVTETRAELKKKRPKTMIKAAPKSAEPKKAAKRPRSRSPAPAPSPPPSAQVKPQTRVRPATAMPRTKQRESMREPRREEQPAAPPPQPKKKEYPPPRRVIIRPAEKDRCPPNSSYAHYAHELRFPGGGEGIESVRQKWLAEGVKQAKLALQVIPGSVASGTPWRPPSTKLLDCFGCGFVFSFKSEKRRGGDGGTKGVCSRCAHNRRAEHLEKKLSGSDEKRQRRQDAMLRRRDRRRGVVSDGEGDRDRPWSHPKKKETRSLSPHMPEHEDRLPSQPEQPLEPPSDAQSAEPPPFGPPIPPPPRSDTLQPPPVQHTPPKPPVKAYSHPLPKAPGEEAPTTYGAAYGWEWKPARQTTAPSQTDEAEREGEGVVEAGAGDGDGGWEAQWDGVLLEVAGERLTEAKEQLDKGRLHCASAACEEALYYLRHIHDGDTTAPATLSASLRGFLASRPGPGKTHESVDELRQDKADLAVQISQLQLSLEESFVRQREQEAMFQEQMQRTRQLIAQGT</sequence>
<feature type="compositionally biased region" description="Low complexity" evidence="1">
    <location>
        <begin position="1526"/>
        <end position="1536"/>
    </location>
</feature>
<evidence type="ECO:0000313" key="3">
    <source>
        <dbReference type="Proteomes" id="UP000041254"/>
    </source>
</evidence>
<dbReference type="PANTHER" id="PTHR24216:SF65">
    <property type="entry name" value="PAXILLIN-LIKE PROTEIN 1"/>
    <property type="match status" value="1"/>
</dbReference>
<protein>
    <submittedName>
        <fullName evidence="2">Uncharacterized protein</fullName>
    </submittedName>
</protein>
<reference evidence="2 3" key="1">
    <citation type="submission" date="2014-11" db="EMBL/GenBank/DDBJ databases">
        <authorList>
            <person name="Zhu J."/>
            <person name="Qi W."/>
            <person name="Song R."/>
        </authorList>
    </citation>
    <scope>NUCLEOTIDE SEQUENCE [LARGE SCALE GENOMIC DNA]</scope>
</reference>
<evidence type="ECO:0000313" key="2">
    <source>
        <dbReference type="EMBL" id="CEM27045.1"/>
    </source>
</evidence>
<feature type="compositionally biased region" description="Low complexity" evidence="1">
    <location>
        <begin position="1158"/>
        <end position="1168"/>
    </location>
</feature>
<dbReference type="EMBL" id="CDMY01000625">
    <property type="protein sequence ID" value="CEM27045.1"/>
    <property type="molecule type" value="Genomic_DNA"/>
</dbReference>
<feature type="compositionally biased region" description="Pro residues" evidence="1">
    <location>
        <begin position="1016"/>
        <end position="1034"/>
    </location>
</feature>
<feature type="region of interest" description="Disordered" evidence="1">
    <location>
        <begin position="1727"/>
        <end position="1884"/>
    </location>
</feature>
<dbReference type="Proteomes" id="UP000041254">
    <property type="component" value="Unassembled WGS sequence"/>
</dbReference>